<sequence length="61" mass="7234">MPEFDLLTVYAILEECAIASFIPFSRYLQVKFWNQTHNVKCTSLSLLYPFLFFFFLLGLFV</sequence>
<organism evidence="2 3">
    <name type="scientific">Rubroshorea leprosula</name>
    <dbReference type="NCBI Taxonomy" id="152421"/>
    <lineage>
        <taxon>Eukaryota</taxon>
        <taxon>Viridiplantae</taxon>
        <taxon>Streptophyta</taxon>
        <taxon>Embryophyta</taxon>
        <taxon>Tracheophyta</taxon>
        <taxon>Spermatophyta</taxon>
        <taxon>Magnoliopsida</taxon>
        <taxon>eudicotyledons</taxon>
        <taxon>Gunneridae</taxon>
        <taxon>Pentapetalae</taxon>
        <taxon>rosids</taxon>
        <taxon>malvids</taxon>
        <taxon>Malvales</taxon>
        <taxon>Dipterocarpaceae</taxon>
        <taxon>Rubroshorea</taxon>
    </lineage>
</organism>
<feature type="transmembrane region" description="Helical" evidence="1">
    <location>
        <begin position="6"/>
        <end position="29"/>
    </location>
</feature>
<protein>
    <submittedName>
        <fullName evidence="2">Uncharacterized protein</fullName>
    </submittedName>
</protein>
<evidence type="ECO:0000256" key="1">
    <source>
        <dbReference type="SAM" id="Phobius"/>
    </source>
</evidence>
<reference evidence="2 3" key="1">
    <citation type="journal article" date="2021" name="Commun. Biol.">
        <title>The genome of Shorea leprosula (Dipterocarpaceae) highlights the ecological relevance of drought in aseasonal tropical rainforests.</title>
        <authorList>
            <person name="Ng K.K.S."/>
            <person name="Kobayashi M.J."/>
            <person name="Fawcett J.A."/>
            <person name="Hatakeyama M."/>
            <person name="Paape T."/>
            <person name="Ng C.H."/>
            <person name="Ang C.C."/>
            <person name="Tnah L.H."/>
            <person name="Lee C.T."/>
            <person name="Nishiyama T."/>
            <person name="Sese J."/>
            <person name="O'Brien M.J."/>
            <person name="Copetti D."/>
            <person name="Mohd Noor M.I."/>
            <person name="Ong R.C."/>
            <person name="Putra M."/>
            <person name="Sireger I.Z."/>
            <person name="Indrioko S."/>
            <person name="Kosugi Y."/>
            <person name="Izuno A."/>
            <person name="Isagi Y."/>
            <person name="Lee S.L."/>
            <person name="Shimizu K.K."/>
        </authorList>
    </citation>
    <scope>NUCLEOTIDE SEQUENCE [LARGE SCALE GENOMIC DNA]</scope>
    <source>
        <strain evidence="2">214</strain>
    </source>
</reference>
<dbReference type="AlphaFoldDB" id="A0AAV5JEJ7"/>
<name>A0AAV5JEJ7_9ROSI</name>
<proteinExistence type="predicted"/>
<comment type="caution">
    <text evidence="2">The sequence shown here is derived from an EMBL/GenBank/DDBJ whole genome shotgun (WGS) entry which is preliminary data.</text>
</comment>
<keyword evidence="1" id="KW-0812">Transmembrane</keyword>
<evidence type="ECO:0000313" key="2">
    <source>
        <dbReference type="EMBL" id="GKV09824.1"/>
    </source>
</evidence>
<keyword evidence="3" id="KW-1185">Reference proteome</keyword>
<gene>
    <name evidence="2" type="ORF">SLEP1_g21264</name>
</gene>
<dbReference type="EMBL" id="BPVZ01000031">
    <property type="protein sequence ID" value="GKV09824.1"/>
    <property type="molecule type" value="Genomic_DNA"/>
</dbReference>
<accession>A0AAV5JEJ7</accession>
<feature type="transmembrane region" description="Helical" evidence="1">
    <location>
        <begin position="41"/>
        <end position="60"/>
    </location>
</feature>
<keyword evidence="1" id="KW-0472">Membrane</keyword>
<evidence type="ECO:0000313" key="3">
    <source>
        <dbReference type="Proteomes" id="UP001054252"/>
    </source>
</evidence>
<keyword evidence="1" id="KW-1133">Transmembrane helix</keyword>
<dbReference type="Proteomes" id="UP001054252">
    <property type="component" value="Unassembled WGS sequence"/>
</dbReference>